<keyword evidence="4" id="KW-0597">Phosphoprotein</keyword>
<dbReference type="Gene3D" id="3.30.450.20">
    <property type="entry name" value="PAS domain"/>
    <property type="match status" value="4"/>
</dbReference>
<dbReference type="InterPro" id="IPR029063">
    <property type="entry name" value="SAM-dependent_MTases_sf"/>
</dbReference>
<evidence type="ECO:0000313" key="19">
    <source>
        <dbReference type="Proteomes" id="UP001203945"/>
    </source>
</evidence>
<dbReference type="InterPro" id="IPR035965">
    <property type="entry name" value="PAS-like_dom_sf"/>
</dbReference>
<evidence type="ECO:0000256" key="6">
    <source>
        <dbReference type="ARBA" id="ARBA00022630"/>
    </source>
</evidence>
<evidence type="ECO:0000256" key="2">
    <source>
        <dbReference type="ARBA" id="ARBA00012438"/>
    </source>
</evidence>
<evidence type="ECO:0000259" key="17">
    <source>
        <dbReference type="PROSITE" id="PS50123"/>
    </source>
</evidence>
<evidence type="ECO:0000256" key="7">
    <source>
        <dbReference type="ARBA" id="ARBA00022643"/>
    </source>
</evidence>
<feature type="domain" description="PAC" evidence="16">
    <location>
        <begin position="924"/>
        <end position="977"/>
    </location>
</feature>
<dbReference type="Pfam" id="PF08447">
    <property type="entry name" value="PAS_3"/>
    <property type="match status" value="2"/>
</dbReference>
<comment type="catalytic activity">
    <reaction evidence="1">
        <text>ATP + protein L-histidine = ADP + protein N-phospho-L-histidine.</text>
        <dbReference type="EC" id="2.7.13.3"/>
    </reaction>
</comment>
<gene>
    <name evidence="18" type="ORF">MLD63_08515</name>
</gene>
<dbReference type="InterPro" id="IPR022642">
    <property type="entry name" value="CheR_C"/>
</dbReference>
<evidence type="ECO:0000259" key="16">
    <source>
        <dbReference type="PROSITE" id="PS50113"/>
    </source>
</evidence>
<dbReference type="PROSITE" id="PS50112">
    <property type="entry name" value="PAS"/>
    <property type="match status" value="1"/>
</dbReference>
<dbReference type="Pfam" id="PF08448">
    <property type="entry name" value="PAS_4"/>
    <property type="match status" value="1"/>
</dbReference>
<dbReference type="Pfam" id="PF01739">
    <property type="entry name" value="CheR"/>
    <property type="match status" value="1"/>
</dbReference>
<proteinExistence type="predicted"/>
<dbReference type="Gene3D" id="3.30.565.10">
    <property type="entry name" value="Histidine kinase-like ATPase, C-terminal domain"/>
    <property type="match status" value="1"/>
</dbReference>
<dbReference type="Pfam" id="PF00989">
    <property type="entry name" value="PAS"/>
    <property type="match status" value="1"/>
</dbReference>
<keyword evidence="5" id="KW-0716">Sensory transduction</keyword>
<feature type="domain" description="PAS" evidence="15">
    <location>
        <begin position="852"/>
        <end position="922"/>
    </location>
</feature>
<dbReference type="Pfam" id="PF13596">
    <property type="entry name" value="PAS_10"/>
    <property type="match status" value="1"/>
</dbReference>
<feature type="domain" description="PAC" evidence="16">
    <location>
        <begin position="555"/>
        <end position="605"/>
    </location>
</feature>
<dbReference type="PROSITE" id="PS50123">
    <property type="entry name" value="CHER"/>
    <property type="match status" value="1"/>
</dbReference>
<evidence type="ECO:0000313" key="18">
    <source>
        <dbReference type="EMBL" id="MCQ0970463.1"/>
    </source>
</evidence>
<keyword evidence="6" id="KW-0285">Flavoprotein</keyword>
<evidence type="ECO:0000256" key="3">
    <source>
        <dbReference type="ARBA" id="ARBA00022543"/>
    </source>
</evidence>
<keyword evidence="14" id="KW-0175">Coiled coil</keyword>
<dbReference type="InterPro" id="IPR000014">
    <property type="entry name" value="PAS"/>
</dbReference>
<keyword evidence="8" id="KW-0808">Transferase</keyword>
<dbReference type="EMBL" id="JAKZEU010000002">
    <property type="protein sequence ID" value="MCQ0970463.1"/>
    <property type="molecule type" value="Genomic_DNA"/>
</dbReference>
<name>A0ABT1MQ92_9RHOB</name>
<evidence type="ECO:0000256" key="4">
    <source>
        <dbReference type="ARBA" id="ARBA00022553"/>
    </source>
</evidence>
<feature type="domain" description="CheR-type methyltransferase" evidence="17">
    <location>
        <begin position="1"/>
        <end position="215"/>
    </location>
</feature>
<protein>
    <recommendedName>
        <fullName evidence="2">histidine kinase</fullName>
        <ecNumber evidence="2">2.7.13.3</ecNumber>
    </recommendedName>
</protein>
<dbReference type="SMART" id="SM00091">
    <property type="entry name" value="PAS"/>
    <property type="match status" value="4"/>
</dbReference>
<dbReference type="InterPro" id="IPR000780">
    <property type="entry name" value="CheR_MeTrfase"/>
</dbReference>
<dbReference type="InterPro" id="IPR013767">
    <property type="entry name" value="PAS_fold"/>
</dbReference>
<dbReference type="InterPro" id="IPR013656">
    <property type="entry name" value="PAS_4"/>
</dbReference>
<dbReference type="PRINTS" id="PR00996">
    <property type="entry name" value="CHERMTFRASE"/>
</dbReference>
<dbReference type="InterPro" id="IPR001610">
    <property type="entry name" value="PAC"/>
</dbReference>
<dbReference type="PANTHER" id="PTHR24422">
    <property type="entry name" value="CHEMOTAXIS PROTEIN METHYLTRANSFERASE"/>
    <property type="match status" value="1"/>
</dbReference>
<feature type="domain" description="PAC" evidence="16">
    <location>
        <begin position="677"/>
        <end position="729"/>
    </location>
</feature>
<sequence length="1184" mass="133525">MRRVMRRMQVTRNTSISAYADYLVENPEEAQELFSDLLISVTSFFRDPQAYEILAREGISSLFDNVGDEGIRAWVAGCATREEAYSLAILLLEEASRRKDFVPIQIFATDLDEGALGTARQGRYPASIEVDVSEDRLRQYFVKEGLHYRIKKEVCDIVLFASHSVIKDPPFMRLDLIFCRNLMIYMERQLQREVCALFAYGLTPGGLLFLGSAETTDATPDLFSPINREARLYRARTQASRKIPLMSRMPVEHRLTEVEQPYREQRQQRDRSIGAVHIDTLEKTSPPSILVDRAGQALHLSQNAARFLLASAGPVSSDLADLVRTELRLDLRSALRAALDQGQPTLTSPISVLLDGSHRRVVMHVAPVIQAADQPPSHAIVLFMDGGAALEADQPPEGSEGQGEVNRLRQDLVALESRLAASRSENETAIQDLRVANEELQSINEEYRSTSEELETFKEELQSMNEELKTVNSELKTKLESIGAANSDLENIVAATDIGTLFLDQKLRIRMFTPRVADVFNVTEPDVGRSITDFTHRLDYRGLADDALAVLRNLAPIEREAQSEDGRWLMMRLRPYRTVEDRIEGVVVIFIDVTAQHQADQRLRISEERFRALTHATADAIFRMTPDWTEMRELIGGGFLADVTATLSNWEDRYILVEDQPGIRSEIDTAIQSKQPFEMEHRVRRADGSTGWAHSRAVPMLGRDGEIVEWFGTASDITRQKCAEAARRESDNRYRALFDTIREGFCICERLPGEPIDFRYLAANPAFLRQVGCDDPTGMTMRQLVPGVEDSIMERYRIVADTGEPQSMTVHVAVMDRWYEIEATAAPLPEHIAVLFRDVTQRIKADEALAQSEGRTRALIEGVPQLIWRAVGKGYWTWASPQWVAFTGQAEADSHGEGWLDMVHPDDRGAAETAWQEASDRSAFRADYRIFNAHEGRYRWFQTRATAVRDDNGEIVEWLGTSTDVDDLRQMQERQQVLVAELQHRTRNLLAVVRSMTDKFARSSKDLEEFRERFGDRLEALSRVQGLLSRLDDADRVTFDELIRTELAALDGSANEVEIDGPSGVRLRSSSVQTLALAIHELATNAVKYGALSQPDARLRISWHVEQASTSGQPWLHIDWHERGVVLDKELSGKIGAGHGRELIEKALPYQLNAKTTYELLPDGVHCTIAIRASSTVQEDVSHD</sequence>
<dbReference type="Pfam" id="PF07536">
    <property type="entry name" value="HWE_HK"/>
    <property type="match status" value="1"/>
</dbReference>
<dbReference type="SUPFAM" id="SSF53335">
    <property type="entry name" value="S-adenosyl-L-methionine-dependent methyltransferases"/>
    <property type="match status" value="1"/>
</dbReference>
<dbReference type="EC" id="2.7.13.3" evidence="2"/>
<reference evidence="18 19" key="1">
    <citation type="submission" date="2022-03" db="EMBL/GenBank/DDBJ databases">
        <authorList>
            <person name="He Y."/>
        </authorList>
    </citation>
    <scope>NUCLEOTIDE SEQUENCE [LARGE SCALE GENOMIC DNA]</scope>
    <source>
        <strain evidence="18 19">TK19116</strain>
    </source>
</reference>
<dbReference type="Gene3D" id="3.40.50.150">
    <property type="entry name" value="Vaccinia Virus protein VP39"/>
    <property type="match status" value="1"/>
</dbReference>
<dbReference type="InterPro" id="IPR013655">
    <property type="entry name" value="PAS_fold_3"/>
</dbReference>
<feature type="coiled-coil region" evidence="14">
    <location>
        <begin position="405"/>
        <end position="481"/>
    </location>
</feature>
<keyword evidence="11" id="KW-0067">ATP-binding</keyword>
<evidence type="ECO:0000256" key="14">
    <source>
        <dbReference type="SAM" id="Coils"/>
    </source>
</evidence>
<evidence type="ECO:0000259" key="15">
    <source>
        <dbReference type="PROSITE" id="PS50112"/>
    </source>
</evidence>
<dbReference type="NCBIfam" id="TIGR00229">
    <property type="entry name" value="sensory_box"/>
    <property type="match status" value="2"/>
</dbReference>
<keyword evidence="7" id="KW-0288">FMN</keyword>
<dbReference type="Proteomes" id="UP001203945">
    <property type="component" value="Unassembled WGS sequence"/>
</dbReference>
<evidence type="ECO:0000256" key="12">
    <source>
        <dbReference type="ARBA" id="ARBA00022991"/>
    </source>
</evidence>
<keyword evidence="9" id="KW-0547">Nucleotide-binding</keyword>
<evidence type="ECO:0000256" key="11">
    <source>
        <dbReference type="ARBA" id="ARBA00022840"/>
    </source>
</evidence>
<dbReference type="SMART" id="SM00911">
    <property type="entry name" value="HWE_HK"/>
    <property type="match status" value="1"/>
</dbReference>
<dbReference type="PROSITE" id="PS50113">
    <property type="entry name" value="PAC"/>
    <property type="match status" value="3"/>
</dbReference>
<dbReference type="InterPro" id="IPR036890">
    <property type="entry name" value="HATPase_C_sf"/>
</dbReference>
<dbReference type="InterPro" id="IPR050903">
    <property type="entry name" value="Bact_Chemotaxis_MeTrfase"/>
</dbReference>
<organism evidence="18 19">
    <name type="scientific">Paracoccus albicereus</name>
    <dbReference type="NCBI Taxonomy" id="2922394"/>
    <lineage>
        <taxon>Bacteria</taxon>
        <taxon>Pseudomonadati</taxon>
        <taxon>Pseudomonadota</taxon>
        <taxon>Alphaproteobacteria</taxon>
        <taxon>Rhodobacterales</taxon>
        <taxon>Paracoccaceae</taxon>
        <taxon>Paracoccus</taxon>
    </lineage>
</organism>
<dbReference type="CDD" id="cd00130">
    <property type="entry name" value="PAS"/>
    <property type="match status" value="2"/>
</dbReference>
<dbReference type="SMART" id="SM00086">
    <property type="entry name" value="PAC"/>
    <property type="match status" value="3"/>
</dbReference>
<evidence type="ECO:0000256" key="10">
    <source>
        <dbReference type="ARBA" id="ARBA00022777"/>
    </source>
</evidence>
<dbReference type="InterPro" id="IPR011102">
    <property type="entry name" value="Sig_transdc_His_kinase_HWE"/>
</dbReference>
<evidence type="ECO:0000256" key="8">
    <source>
        <dbReference type="ARBA" id="ARBA00022679"/>
    </source>
</evidence>
<dbReference type="PANTHER" id="PTHR24422:SF27">
    <property type="entry name" value="PROTEIN-GLUTAMATE O-METHYLTRANSFERASE"/>
    <property type="match status" value="1"/>
</dbReference>
<keyword evidence="3" id="KW-0600">Photoreceptor protein</keyword>
<dbReference type="InterPro" id="IPR000700">
    <property type="entry name" value="PAS-assoc_C"/>
</dbReference>
<keyword evidence="19" id="KW-1185">Reference proteome</keyword>
<evidence type="ECO:0000256" key="5">
    <source>
        <dbReference type="ARBA" id="ARBA00022606"/>
    </source>
</evidence>
<evidence type="ECO:0000256" key="13">
    <source>
        <dbReference type="ARBA" id="ARBA00023170"/>
    </source>
</evidence>
<comment type="caution">
    <text evidence="18">The sequence shown here is derived from an EMBL/GenBank/DDBJ whole genome shotgun (WGS) entry which is preliminary data.</text>
</comment>
<keyword evidence="13" id="KW-0675">Receptor</keyword>
<keyword evidence="12" id="KW-0157">Chromophore</keyword>
<evidence type="ECO:0000256" key="1">
    <source>
        <dbReference type="ARBA" id="ARBA00000085"/>
    </source>
</evidence>
<keyword evidence="10" id="KW-0418">Kinase</keyword>
<evidence type="ECO:0000256" key="9">
    <source>
        <dbReference type="ARBA" id="ARBA00022741"/>
    </source>
</evidence>
<dbReference type="SMART" id="SM00138">
    <property type="entry name" value="MeTrc"/>
    <property type="match status" value="1"/>
</dbReference>
<accession>A0ABT1MQ92</accession>
<dbReference type="SUPFAM" id="SSF55785">
    <property type="entry name" value="PYP-like sensor domain (PAS domain)"/>
    <property type="match status" value="4"/>
</dbReference>